<dbReference type="Gene3D" id="2.160.20.20">
    <property type="match status" value="1"/>
</dbReference>
<protein>
    <submittedName>
        <fullName evidence="3">Outer membrane protein IcsA autotransporter</fullName>
    </submittedName>
</protein>
<dbReference type="PROSITE" id="PS51208">
    <property type="entry name" value="AUTOTRANSPORTER"/>
    <property type="match status" value="1"/>
</dbReference>
<accession>A0A7V8FIU9</accession>
<dbReference type="GO" id="GO:0019867">
    <property type="term" value="C:outer membrane"/>
    <property type="evidence" value="ECO:0007669"/>
    <property type="project" value="InterPro"/>
</dbReference>
<dbReference type="SUPFAM" id="SSF51126">
    <property type="entry name" value="Pectin lyase-like"/>
    <property type="match status" value="1"/>
</dbReference>
<dbReference type="Gene3D" id="2.40.128.130">
    <property type="entry name" value="Autotransporter beta-domain"/>
    <property type="match status" value="1"/>
</dbReference>
<dbReference type="SMART" id="SM00869">
    <property type="entry name" value="Autotransporter"/>
    <property type="match status" value="1"/>
</dbReference>
<dbReference type="Proteomes" id="UP000487117">
    <property type="component" value="Unassembled WGS sequence"/>
</dbReference>
<dbReference type="NCBIfam" id="TIGR01414">
    <property type="entry name" value="autotrans_barl"/>
    <property type="match status" value="1"/>
</dbReference>
<dbReference type="InterPro" id="IPR005546">
    <property type="entry name" value="Autotransporte_beta"/>
</dbReference>
<name>A0A7V8FIU9_STEMA</name>
<dbReference type="PANTHER" id="PTHR12338:SF5">
    <property type="entry name" value="ANTIGEN 43-RELATED"/>
    <property type="match status" value="1"/>
</dbReference>
<dbReference type="PANTHER" id="PTHR12338">
    <property type="entry name" value="AUTOTRANSPORTER"/>
    <property type="match status" value="1"/>
</dbReference>
<proteinExistence type="predicted"/>
<evidence type="ECO:0000259" key="2">
    <source>
        <dbReference type="PROSITE" id="PS51208"/>
    </source>
</evidence>
<evidence type="ECO:0000313" key="3">
    <source>
        <dbReference type="EMBL" id="KAF1016940.1"/>
    </source>
</evidence>
<sequence>MKIAVRRSLALALAAALSAAGPLQARTLNPGESATVNPGDPIEGWQASGAGAVLTFTPGSSARSATVGDGAMLDMTGASVSGSNTFSIASVVSASANITTSTFSNDSGAALAVTNGSKASRGPAGVAVVTDSTLSGRGAGAYTQGGILDVSNTRIESTGTGTGGVPTDLATGLAVFANSTIRATNGSTIIGDQNGIVVMDDGFAAGRTIADNTIALEGSHVTGRTGSGIVARGINLIDSTTVTVANGSTVSGGNGVIAEAIDGATLNLNVDASQLQGALRADATLQLHAKLSNGAVLTGVMNNVTRATLDAATWNMTGDSTVGTLDLRNGTVSLGDGSAFHNLNVAGNFSGADGTIIFNTVLAGDDAATDKLIIGGDTSGTANVRVNNVGGAGAQTVNGIELITVAGASNGQFNLAGRAVGGQYEYFLHKGTGADGNWYLRSQLPTAPDPCVVDPTLPACNPEVPEPVLRPEGGAYLANLQAAQTMFRLGYHDRQAGQNGGRAWARVDGSRNGFDATGRQLDIRGNSQALTVGADLWRGVAGSSVGVMLSSGNASSTSTNALTGYYARGKVKGEALGVYGTWRVADAADPYAGFYLDGSLQRAQFRNRVEGVALATERYDSRAWQGALETGYAFRVGGASNGGLFLEPQLQVGYTRWGDVDHTEVNGTRVTTRDDDGVFGRAGVRLSGVTRWGNGTTDVQPYVAAHWLHNRSRSDVLMDGERVDGRIPRSRGEFSAGASLKFANGVGAWAGMARQQGKGYHQTSAQLGVNYSW</sequence>
<dbReference type="InterPro" id="IPR043990">
    <property type="entry name" value="AC_1"/>
</dbReference>
<evidence type="ECO:0000256" key="1">
    <source>
        <dbReference type="SAM" id="SignalP"/>
    </source>
</evidence>
<gene>
    <name evidence="3" type="primary">icsA</name>
    <name evidence="3" type="ORF">GAK31_00199</name>
</gene>
<feature type="chain" id="PRO_5030706811" evidence="1">
    <location>
        <begin position="26"/>
        <end position="773"/>
    </location>
</feature>
<dbReference type="AlphaFoldDB" id="A0A7V8FIU9"/>
<dbReference type="Pfam" id="PF03797">
    <property type="entry name" value="Autotransporter"/>
    <property type="match status" value="1"/>
</dbReference>
<reference evidence="4" key="1">
    <citation type="journal article" date="2020" name="MBio">
        <title>Horizontal gene transfer to a defensive symbiont with a reduced genome amongst a multipartite beetle microbiome.</title>
        <authorList>
            <person name="Waterworth S.C."/>
            <person name="Florez L.V."/>
            <person name="Rees E.R."/>
            <person name="Hertweck C."/>
            <person name="Kaltenpoth M."/>
            <person name="Kwan J.C."/>
        </authorList>
    </citation>
    <scope>NUCLEOTIDE SEQUENCE [LARGE SCALE GENOMIC DNA]</scope>
</reference>
<evidence type="ECO:0000313" key="4">
    <source>
        <dbReference type="Proteomes" id="UP000487117"/>
    </source>
</evidence>
<dbReference type="EMBL" id="WNDS01000001">
    <property type="protein sequence ID" value="KAF1016940.1"/>
    <property type="molecule type" value="Genomic_DNA"/>
</dbReference>
<comment type="caution">
    <text evidence="3">The sequence shown here is derived from an EMBL/GenBank/DDBJ whole genome shotgun (WGS) entry which is preliminary data.</text>
</comment>
<dbReference type="SUPFAM" id="SSF103515">
    <property type="entry name" value="Autotransporter"/>
    <property type="match status" value="1"/>
</dbReference>
<dbReference type="Pfam" id="PF18883">
    <property type="entry name" value="AC_1"/>
    <property type="match status" value="1"/>
</dbReference>
<feature type="domain" description="Autotransporter" evidence="2">
    <location>
        <begin position="496"/>
        <end position="773"/>
    </location>
</feature>
<dbReference type="InterPro" id="IPR012332">
    <property type="entry name" value="Autotransporter_pectin_lyase_C"/>
</dbReference>
<organism evidence="3 4">
    <name type="scientific">Stenotrophomonas maltophilia</name>
    <name type="common">Pseudomonas maltophilia</name>
    <name type="synonym">Xanthomonas maltophilia</name>
    <dbReference type="NCBI Taxonomy" id="40324"/>
    <lineage>
        <taxon>Bacteria</taxon>
        <taxon>Pseudomonadati</taxon>
        <taxon>Pseudomonadota</taxon>
        <taxon>Gammaproteobacteria</taxon>
        <taxon>Lysobacterales</taxon>
        <taxon>Lysobacteraceae</taxon>
        <taxon>Stenotrophomonas</taxon>
        <taxon>Stenotrophomonas maltophilia group</taxon>
    </lineage>
</organism>
<dbReference type="InterPro" id="IPR006315">
    <property type="entry name" value="OM_autotransptr_brl_dom"/>
</dbReference>
<feature type="signal peptide" evidence="1">
    <location>
        <begin position="1"/>
        <end position="25"/>
    </location>
</feature>
<dbReference type="InterPro" id="IPR050909">
    <property type="entry name" value="Bact_Autotransporter_VF"/>
</dbReference>
<dbReference type="InterPro" id="IPR036709">
    <property type="entry name" value="Autotransporte_beta_dom_sf"/>
</dbReference>
<keyword evidence="1" id="KW-0732">Signal</keyword>
<dbReference type="CDD" id="cd01344">
    <property type="entry name" value="PL2_Passenger_AT"/>
    <property type="match status" value="1"/>
</dbReference>
<dbReference type="InterPro" id="IPR011050">
    <property type="entry name" value="Pectin_lyase_fold/virulence"/>
</dbReference>